<dbReference type="GO" id="GO:0003989">
    <property type="term" value="F:acetyl-CoA carboxylase activity"/>
    <property type="evidence" value="ECO:0007669"/>
    <property type="project" value="InterPro"/>
</dbReference>
<dbReference type="PANTHER" id="PTHR45266:SF3">
    <property type="entry name" value="OXALOACETATE DECARBOXYLASE ALPHA CHAIN"/>
    <property type="match status" value="1"/>
</dbReference>
<dbReference type="EMBL" id="AZCU01000010">
    <property type="protein sequence ID" value="KRK24464.1"/>
    <property type="molecule type" value="Genomic_DNA"/>
</dbReference>
<evidence type="ECO:0000256" key="8">
    <source>
        <dbReference type="RuleBase" id="RU364072"/>
    </source>
</evidence>
<evidence type="ECO:0000313" key="11">
    <source>
        <dbReference type="EMBL" id="KRK24464.1"/>
    </source>
</evidence>
<dbReference type="InterPro" id="IPR050709">
    <property type="entry name" value="Biotin_Carboxyl_Carrier/Decarb"/>
</dbReference>
<comment type="pathway">
    <text evidence="1 8">Lipid metabolism; fatty acid biosynthesis.</text>
</comment>
<evidence type="ECO:0000256" key="2">
    <source>
        <dbReference type="ARBA" id="ARBA00017562"/>
    </source>
</evidence>
<evidence type="ECO:0000256" key="5">
    <source>
        <dbReference type="ARBA" id="ARBA00023098"/>
    </source>
</evidence>
<dbReference type="PROSITE" id="PS50968">
    <property type="entry name" value="BIOTINYL_LIPOYL"/>
    <property type="match status" value="1"/>
</dbReference>
<dbReference type="PRINTS" id="PR01071">
    <property type="entry name" value="ACOABIOTINCC"/>
</dbReference>
<evidence type="ECO:0000256" key="1">
    <source>
        <dbReference type="ARBA" id="ARBA00005194"/>
    </source>
</evidence>
<dbReference type="InterPro" id="IPR011053">
    <property type="entry name" value="Single_hybrid_motif"/>
</dbReference>
<dbReference type="GO" id="GO:0009317">
    <property type="term" value="C:acetyl-CoA carboxylase complex"/>
    <property type="evidence" value="ECO:0007669"/>
    <property type="project" value="InterPro"/>
</dbReference>
<protein>
    <recommendedName>
        <fullName evidence="2 8">Biotin carboxyl carrier protein of acetyl-CoA carboxylase</fullName>
    </recommendedName>
</protein>
<dbReference type="PROSITE" id="PS00188">
    <property type="entry name" value="BIOTIN"/>
    <property type="match status" value="1"/>
</dbReference>
<reference evidence="11 12" key="1">
    <citation type="journal article" date="2015" name="Genome Announc.">
        <title>Expanding the biotechnology potential of lactobacilli through comparative genomics of 213 strains and associated genera.</title>
        <authorList>
            <person name="Sun Z."/>
            <person name="Harris H.M."/>
            <person name="McCann A."/>
            <person name="Guo C."/>
            <person name="Argimon S."/>
            <person name="Zhang W."/>
            <person name="Yang X."/>
            <person name="Jeffery I.B."/>
            <person name="Cooney J.C."/>
            <person name="Kagawa T.F."/>
            <person name="Liu W."/>
            <person name="Song Y."/>
            <person name="Salvetti E."/>
            <person name="Wrobel A."/>
            <person name="Rasinkangas P."/>
            <person name="Parkhill J."/>
            <person name="Rea M.C."/>
            <person name="O'Sullivan O."/>
            <person name="Ritari J."/>
            <person name="Douillard F.P."/>
            <person name="Paul Ross R."/>
            <person name="Yang R."/>
            <person name="Briner A.E."/>
            <person name="Felis G.E."/>
            <person name="de Vos W.M."/>
            <person name="Barrangou R."/>
            <person name="Klaenhammer T.R."/>
            <person name="Caufield P.W."/>
            <person name="Cui Y."/>
            <person name="Zhang H."/>
            <person name="O'Toole P.W."/>
        </authorList>
    </citation>
    <scope>NUCLEOTIDE SEQUENCE [LARGE SCALE GENOMIC DNA]</scope>
    <source>
        <strain evidence="11 12">DSM 20314</strain>
    </source>
</reference>
<dbReference type="PANTHER" id="PTHR45266">
    <property type="entry name" value="OXALOACETATE DECARBOXYLASE ALPHA CHAIN"/>
    <property type="match status" value="1"/>
</dbReference>
<keyword evidence="7 8" id="KW-0092">Biotin</keyword>
<dbReference type="InterPro" id="IPR001882">
    <property type="entry name" value="Biotin_BS"/>
</dbReference>
<evidence type="ECO:0000313" key="12">
    <source>
        <dbReference type="Proteomes" id="UP000051020"/>
    </source>
</evidence>
<proteinExistence type="predicted"/>
<evidence type="ECO:0000256" key="3">
    <source>
        <dbReference type="ARBA" id="ARBA00022516"/>
    </source>
</evidence>
<keyword evidence="6 8" id="KW-0275">Fatty acid biosynthesis</keyword>
<dbReference type="SUPFAM" id="SSF51230">
    <property type="entry name" value="Single hybrid motif"/>
    <property type="match status" value="1"/>
</dbReference>
<organism evidence="11 12">
    <name type="scientific">Lactiplantibacillus pentosus DSM 20314</name>
    <dbReference type="NCBI Taxonomy" id="1423791"/>
    <lineage>
        <taxon>Bacteria</taxon>
        <taxon>Bacillati</taxon>
        <taxon>Bacillota</taxon>
        <taxon>Bacilli</taxon>
        <taxon>Lactobacillales</taxon>
        <taxon>Lactobacillaceae</taxon>
        <taxon>Lactiplantibacillus</taxon>
    </lineage>
</organism>
<keyword evidence="4 8" id="KW-0276">Fatty acid metabolism</keyword>
<sequence length="142" mass="15508">MDVKEIKSIMALMSAYGVTKFDYREGDRHYHLERQPVDGESSGLPVADGDDSDSRKSNRAATSTSTIKAPLVGIYYTATNPGEGPLVKVGDHIKKGQTVGVIEAMKMMHNIVSDKEGTITKICVGNEETVEYDQDLLEVSLD</sequence>
<dbReference type="AlphaFoldDB" id="A0A837RB28"/>
<dbReference type="Proteomes" id="UP000051020">
    <property type="component" value="Unassembled WGS sequence"/>
</dbReference>
<evidence type="ECO:0000256" key="7">
    <source>
        <dbReference type="ARBA" id="ARBA00023267"/>
    </source>
</evidence>
<feature type="domain" description="Lipoyl-binding" evidence="10">
    <location>
        <begin position="64"/>
        <end position="140"/>
    </location>
</feature>
<dbReference type="GO" id="GO:0006633">
    <property type="term" value="P:fatty acid biosynthetic process"/>
    <property type="evidence" value="ECO:0007669"/>
    <property type="project" value="UniProtKB-UniPathway"/>
</dbReference>
<dbReference type="InterPro" id="IPR001249">
    <property type="entry name" value="AcCoA_biotinCC"/>
</dbReference>
<comment type="caution">
    <text evidence="11">The sequence shown here is derived from an EMBL/GenBank/DDBJ whole genome shotgun (WGS) entry which is preliminary data.</text>
</comment>
<evidence type="ECO:0000256" key="6">
    <source>
        <dbReference type="ARBA" id="ARBA00023160"/>
    </source>
</evidence>
<feature type="region of interest" description="Disordered" evidence="9">
    <location>
        <begin position="33"/>
        <end position="64"/>
    </location>
</feature>
<evidence type="ECO:0000259" key="10">
    <source>
        <dbReference type="PROSITE" id="PS50968"/>
    </source>
</evidence>
<dbReference type="Pfam" id="PF00364">
    <property type="entry name" value="Biotin_lipoyl"/>
    <property type="match status" value="1"/>
</dbReference>
<keyword evidence="3 8" id="KW-0444">Lipid biosynthesis</keyword>
<dbReference type="GeneID" id="49394509"/>
<evidence type="ECO:0000256" key="4">
    <source>
        <dbReference type="ARBA" id="ARBA00022832"/>
    </source>
</evidence>
<gene>
    <name evidence="11" type="ORF">FD24_GL000389</name>
</gene>
<evidence type="ECO:0000256" key="9">
    <source>
        <dbReference type="SAM" id="MobiDB-lite"/>
    </source>
</evidence>
<keyword evidence="5 8" id="KW-0443">Lipid metabolism</keyword>
<comment type="function">
    <text evidence="8">This protein is a component of the acetyl coenzyme A carboxylase complex; first, biotin carboxylase catalyzes the carboxylation of the carrier protein and then the transcarboxylase transfers the carboxyl group to form malonyl-CoA.</text>
</comment>
<dbReference type="InterPro" id="IPR000089">
    <property type="entry name" value="Biotin_lipoyl"/>
</dbReference>
<dbReference type="CDD" id="cd06850">
    <property type="entry name" value="biotinyl_domain"/>
    <property type="match status" value="1"/>
</dbReference>
<dbReference type="UniPathway" id="UPA00094"/>
<accession>A0A837RB28</accession>
<dbReference type="RefSeq" id="WP_050339380.1">
    <property type="nucleotide sequence ID" value="NZ_AZCU01000010.1"/>
</dbReference>
<name>A0A837RB28_LACPE</name>
<dbReference type="Gene3D" id="2.40.50.100">
    <property type="match status" value="1"/>
</dbReference>